<evidence type="ECO:0000313" key="1">
    <source>
        <dbReference type="EMBL" id="KAJ8124000.1"/>
    </source>
</evidence>
<proteinExistence type="predicted"/>
<sequence length="389" mass="44879">MAMPIVINRPPKWSLDELSTELLILILEQLADVDSTSLGTARLVSTRFNAIVTPMKYRTLRITRYIIAPQAEIFFPKGLANIYAHTRHVEVDSNIHAAIQWAKENPSNSWRYVQDDLRKGDFWVPSDILSQRHVQSTKVKLYIENLPLRDFRFEQHNPYLRAIPTPLLVSLQMAAPTPLLTTRVGSLKGLLINSRRLETFRYDDRGQGTQFEFSGNERLPPFKELYLRSYDWNHSATAVQQHWDFSEIRHLDMVNVPLGPFLRSVLFADFQHLETLRLDGSNVHLPDTRQDITGGLYILIKQIRALVDLKITCDTLSFPLDGILQHGQSLQSLCFRDYTGFADEHRRCPTMTLEDLDILSCALVKLRTLELDMDEKCCEPHHFLRLSTP</sequence>
<reference evidence="1" key="1">
    <citation type="submission" date="2022-12" db="EMBL/GenBank/DDBJ databases">
        <title>Genome Sequence of Lasiodiplodia mahajangana.</title>
        <authorList>
            <person name="Buettner E."/>
        </authorList>
    </citation>
    <scope>NUCLEOTIDE SEQUENCE</scope>
    <source>
        <strain evidence="1">VT137</strain>
    </source>
</reference>
<keyword evidence="2" id="KW-1185">Reference proteome</keyword>
<accession>A0ACC2J9E6</accession>
<evidence type="ECO:0000313" key="2">
    <source>
        <dbReference type="Proteomes" id="UP001153332"/>
    </source>
</evidence>
<name>A0ACC2J9E6_9PEZI</name>
<dbReference type="Proteomes" id="UP001153332">
    <property type="component" value="Unassembled WGS sequence"/>
</dbReference>
<protein>
    <submittedName>
        <fullName evidence="1">Uncharacterized protein</fullName>
    </submittedName>
</protein>
<dbReference type="EMBL" id="JAPUUL010003239">
    <property type="protein sequence ID" value="KAJ8124000.1"/>
    <property type="molecule type" value="Genomic_DNA"/>
</dbReference>
<organism evidence="1 2">
    <name type="scientific">Lasiodiplodia mahajangana</name>
    <dbReference type="NCBI Taxonomy" id="1108764"/>
    <lineage>
        <taxon>Eukaryota</taxon>
        <taxon>Fungi</taxon>
        <taxon>Dikarya</taxon>
        <taxon>Ascomycota</taxon>
        <taxon>Pezizomycotina</taxon>
        <taxon>Dothideomycetes</taxon>
        <taxon>Dothideomycetes incertae sedis</taxon>
        <taxon>Botryosphaeriales</taxon>
        <taxon>Botryosphaeriaceae</taxon>
        <taxon>Lasiodiplodia</taxon>
    </lineage>
</organism>
<gene>
    <name evidence="1" type="ORF">O1611_g9464</name>
</gene>
<comment type="caution">
    <text evidence="1">The sequence shown here is derived from an EMBL/GenBank/DDBJ whole genome shotgun (WGS) entry which is preliminary data.</text>
</comment>